<gene>
    <name evidence="2" type="ordered locus">Pcar_2443</name>
</gene>
<dbReference type="OrthoDB" id="9808097at2"/>
<dbReference type="STRING" id="338963.Pcar_2443"/>
<keyword evidence="3" id="KW-1185">Reference proteome</keyword>
<dbReference type="GO" id="GO:0005506">
    <property type="term" value="F:iron ion binding"/>
    <property type="evidence" value="ECO:0007669"/>
    <property type="project" value="InterPro"/>
</dbReference>
<evidence type="ECO:0000313" key="3">
    <source>
        <dbReference type="Proteomes" id="UP000002534"/>
    </source>
</evidence>
<organism evidence="2 3">
    <name type="scientific">Syntrophotalea carbinolica (strain DSM 2380 / NBRC 103641 / GraBd1)</name>
    <name type="common">Pelobacter carbinolicus</name>
    <dbReference type="NCBI Taxonomy" id="338963"/>
    <lineage>
        <taxon>Bacteria</taxon>
        <taxon>Pseudomonadati</taxon>
        <taxon>Thermodesulfobacteriota</taxon>
        <taxon>Desulfuromonadia</taxon>
        <taxon>Desulfuromonadales</taxon>
        <taxon>Syntrophotaleaceae</taxon>
        <taxon>Syntrophotalea</taxon>
    </lineage>
</organism>
<dbReference type="InterPro" id="IPR002871">
    <property type="entry name" value="NIF_FeS_clus_asmbl_NifU_N"/>
</dbReference>
<dbReference type="EMBL" id="CP000142">
    <property type="protein sequence ID" value="ABA89682.1"/>
    <property type="molecule type" value="Genomic_DNA"/>
</dbReference>
<dbReference type="Pfam" id="PF01592">
    <property type="entry name" value="NifU_N"/>
    <property type="match status" value="1"/>
</dbReference>
<dbReference type="eggNOG" id="COG0822">
    <property type="taxonomic scope" value="Bacteria"/>
</dbReference>
<dbReference type="Proteomes" id="UP000002534">
    <property type="component" value="Chromosome"/>
</dbReference>
<dbReference type="AlphaFoldDB" id="Q3A1S5"/>
<feature type="domain" description="NIF system FeS cluster assembly NifU N-terminal" evidence="1">
    <location>
        <begin position="1"/>
        <end position="119"/>
    </location>
</feature>
<reference evidence="2 3" key="2">
    <citation type="journal article" date="2012" name="BMC Genomics">
        <title>The genome of Pelobacter carbinolicus reveals surprising metabolic capabilities and physiological features.</title>
        <authorList>
            <person name="Aklujkar M."/>
            <person name="Haveman S.A."/>
            <person name="Didonato R.Jr."/>
            <person name="Chertkov O."/>
            <person name="Han C.S."/>
            <person name="Land M.L."/>
            <person name="Brown P."/>
            <person name="Lovley D.R."/>
        </authorList>
    </citation>
    <scope>NUCLEOTIDE SEQUENCE [LARGE SCALE GENOMIC DNA]</scope>
    <source>
        <strain evidence="3">DSM 2380 / NBRC 103641 / GraBd1</strain>
    </source>
</reference>
<accession>Q3A1S5</accession>
<protein>
    <submittedName>
        <fullName evidence="2">NifU-like domain protein</fullName>
    </submittedName>
</protein>
<dbReference type="KEGG" id="pca:Pcar_2443"/>
<dbReference type="RefSeq" id="WP_011342207.1">
    <property type="nucleotide sequence ID" value="NC_007498.2"/>
</dbReference>
<dbReference type="GO" id="GO:0051536">
    <property type="term" value="F:iron-sulfur cluster binding"/>
    <property type="evidence" value="ECO:0007669"/>
    <property type="project" value="InterPro"/>
</dbReference>
<name>Q3A1S5_SYNC1</name>
<reference evidence="3" key="1">
    <citation type="submission" date="2005-10" db="EMBL/GenBank/DDBJ databases">
        <title>Complete sequence of Pelobacter carbinolicus DSM 2380.</title>
        <authorList>
            <person name="Copeland A."/>
            <person name="Lucas S."/>
            <person name="Lapidus A."/>
            <person name="Barry K."/>
            <person name="Detter J.C."/>
            <person name="Glavina T."/>
            <person name="Hammon N."/>
            <person name="Israni S."/>
            <person name="Pitluck S."/>
            <person name="Chertkov O."/>
            <person name="Schmutz J."/>
            <person name="Larimer F."/>
            <person name="Land M."/>
            <person name="Kyrpides N."/>
            <person name="Ivanova N."/>
            <person name="Richardson P."/>
        </authorList>
    </citation>
    <scope>NUCLEOTIDE SEQUENCE [LARGE SCALE GENOMIC DNA]</scope>
    <source>
        <strain evidence="3">DSM 2380 / NBRC 103641 / GraBd1</strain>
    </source>
</reference>
<evidence type="ECO:0000259" key="1">
    <source>
        <dbReference type="Pfam" id="PF01592"/>
    </source>
</evidence>
<dbReference type="HOGENOM" id="CLU_079283_5_1_7"/>
<dbReference type="GO" id="GO:0016226">
    <property type="term" value="P:iron-sulfur cluster assembly"/>
    <property type="evidence" value="ECO:0007669"/>
    <property type="project" value="InterPro"/>
</dbReference>
<dbReference type="CDD" id="cd06664">
    <property type="entry name" value="IscU_like"/>
    <property type="match status" value="1"/>
</dbReference>
<dbReference type="SUPFAM" id="SSF82649">
    <property type="entry name" value="SufE/NifU"/>
    <property type="match status" value="1"/>
</dbReference>
<evidence type="ECO:0000313" key="2">
    <source>
        <dbReference type="EMBL" id="ABA89682.1"/>
    </source>
</evidence>
<sequence length="128" mass="13469">MYTELVMDHAMNPRNIGTIDGAQSIIKVGDPKCGDSLLLFLKFGNGVINDAKFMIKGCPAAIATSSMTTEMVKGMTLEKALELTDQQVADALGGLPEEKIHCSSLAVGAVHAGIKNFMASGDGNNQEP</sequence>
<dbReference type="PANTHER" id="PTHR10093">
    <property type="entry name" value="IRON-SULFUR CLUSTER ASSEMBLY ENZYME NIFU HOMOLOG"/>
    <property type="match status" value="1"/>
</dbReference>
<dbReference type="Gene3D" id="3.90.1010.10">
    <property type="match status" value="1"/>
</dbReference>
<proteinExistence type="predicted"/>